<proteinExistence type="predicted"/>
<evidence type="ECO:0000256" key="1">
    <source>
        <dbReference type="SAM" id="MobiDB-lite"/>
    </source>
</evidence>
<protein>
    <submittedName>
        <fullName evidence="2">Uncharacterized protein</fullName>
    </submittedName>
</protein>
<evidence type="ECO:0000313" key="2">
    <source>
        <dbReference type="EMBL" id="OOQ83581.1"/>
    </source>
</evidence>
<accession>A0A1S9RE02</accession>
<dbReference type="AlphaFoldDB" id="A0A1S9RE02"/>
<reference evidence="3" key="1">
    <citation type="submission" date="2015-09" db="EMBL/GenBank/DDBJ databases">
        <authorList>
            <person name="Fill T.P."/>
            <person name="Baretta J.F."/>
            <person name="de Almeida L.G."/>
            <person name="Rocha M."/>
            <person name="de Souza D.H."/>
            <person name="Malavazi I."/>
            <person name="Cerdeira L.T."/>
            <person name="Hong H."/>
            <person name="Samborskyy M."/>
            <person name="de Vasconcelos A.T."/>
            <person name="Leadlay P."/>
            <person name="Rodrigues-Filho E."/>
        </authorList>
    </citation>
    <scope>NUCLEOTIDE SEQUENCE [LARGE SCALE GENOMIC DNA]</scope>
    <source>
        <strain evidence="3">LaBioMMi 136</strain>
    </source>
</reference>
<feature type="region of interest" description="Disordered" evidence="1">
    <location>
        <begin position="1"/>
        <end position="28"/>
    </location>
</feature>
<organism evidence="2 3">
    <name type="scientific">Penicillium brasilianum</name>
    <dbReference type="NCBI Taxonomy" id="104259"/>
    <lineage>
        <taxon>Eukaryota</taxon>
        <taxon>Fungi</taxon>
        <taxon>Dikarya</taxon>
        <taxon>Ascomycota</taxon>
        <taxon>Pezizomycotina</taxon>
        <taxon>Eurotiomycetes</taxon>
        <taxon>Eurotiomycetidae</taxon>
        <taxon>Eurotiales</taxon>
        <taxon>Aspergillaceae</taxon>
        <taxon>Penicillium</taxon>
    </lineage>
</organism>
<evidence type="ECO:0000313" key="3">
    <source>
        <dbReference type="Proteomes" id="UP000190744"/>
    </source>
</evidence>
<comment type="caution">
    <text evidence="2">The sequence shown here is derived from an EMBL/GenBank/DDBJ whole genome shotgun (WGS) entry which is preliminary data.</text>
</comment>
<dbReference type="EMBL" id="LJBN01000194">
    <property type="protein sequence ID" value="OOQ83581.1"/>
    <property type="molecule type" value="Genomic_DNA"/>
</dbReference>
<dbReference type="Proteomes" id="UP000190744">
    <property type="component" value="Unassembled WGS sequence"/>
</dbReference>
<gene>
    <name evidence="2" type="ORF">PEBR_35587</name>
</gene>
<sequence length="205" mass="22567">MHIEDVSKSDSTVHNAPRDNHVPGNQSAFKSTTIKYDSWGGIPLARAYDAIHSNGINYTHSMKNTLSAVIERTGSFIAVKSGKNTLADGGEGAFGREFARISYQELGNGNIPPPILPADKARPVAAPCRRQNKWPILATGTMKINDGSIPPRIWMTIKNCQYCVQNPIYANFDTISVELKHVQKLWTPGVGEGSFLDSQKRMKKL</sequence>
<name>A0A1S9RE02_PENBI</name>